<protein>
    <submittedName>
        <fullName evidence="1">SFRICE_020021</fullName>
    </submittedName>
</protein>
<reference evidence="1" key="1">
    <citation type="submission" date="2016-07" db="EMBL/GenBank/DDBJ databases">
        <authorList>
            <person name="Bretaudeau A."/>
        </authorList>
    </citation>
    <scope>NUCLEOTIDE SEQUENCE</scope>
    <source>
        <strain evidence="1">Rice</strain>
        <tissue evidence="1">Whole body</tissue>
    </source>
</reference>
<evidence type="ECO:0000313" key="1">
    <source>
        <dbReference type="EMBL" id="SOQ38265.1"/>
    </source>
</evidence>
<dbReference type="EMBL" id="ODYU01001691">
    <property type="protein sequence ID" value="SOQ38265.1"/>
    <property type="molecule type" value="Genomic_DNA"/>
</dbReference>
<dbReference type="AlphaFoldDB" id="A0A2H1VBR7"/>
<gene>
    <name evidence="1" type="ORF">SFRICE_020021</name>
</gene>
<name>A0A2H1VBR7_SPOFR</name>
<organism evidence="1">
    <name type="scientific">Spodoptera frugiperda</name>
    <name type="common">Fall armyworm</name>
    <dbReference type="NCBI Taxonomy" id="7108"/>
    <lineage>
        <taxon>Eukaryota</taxon>
        <taxon>Metazoa</taxon>
        <taxon>Ecdysozoa</taxon>
        <taxon>Arthropoda</taxon>
        <taxon>Hexapoda</taxon>
        <taxon>Insecta</taxon>
        <taxon>Pterygota</taxon>
        <taxon>Neoptera</taxon>
        <taxon>Endopterygota</taxon>
        <taxon>Lepidoptera</taxon>
        <taxon>Glossata</taxon>
        <taxon>Ditrysia</taxon>
        <taxon>Noctuoidea</taxon>
        <taxon>Noctuidae</taxon>
        <taxon>Amphipyrinae</taxon>
        <taxon>Spodoptera</taxon>
    </lineage>
</organism>
<sequence>MSDPQIVVLSLGVMCICHSIANRKIYLSSSMHPPVMFSAPPKGLTLGRKCQRHYVHPTTCT</sequence>
<accession>A0A2H1VBR7</accession>
<proteinExistence type="predicted"/>